<dbReference type="InterPro" id="IPR001958">
    <property type="entry name" value="Tet-R_TetA/multi-R_MdtG-like"/>
</dbReference>
<feature type="domain" description="Major facilitator superfamily (MFS) profile" evidence="10">
    <location>
        <begin position="8"/>
        <end position="403"/>
    </location>
</feature>
<dbReference type="InterPro" id="IPR011701">
    <property type="entry name" value="MFS"/>
</dbReference>
<proteinExistence type="inferred from homology"/>
<sequence>MGTSKSKDLIAAASVPLIMTLGNSMLIPVLPSLQKELHVNSLQISLLITVYSIVAIVLIPLAGYLSDRFGRKKIMIPSLIVTGIGGLLCGSASWFAGDFTYQMILIGRFVQGIGAAGAAPIVMPLVGDMYKSEREVSGALGIIETSNTFGKVLSPILGSLLALWTWYAVFLSIPVLSLASVLLVAFLIRVPTKDQDAKQQQPGFRSFLSSLAGIARQEGRWLAAIFAIGATAMLVLFGILFYLSNVLEELFNIHGVAKGALLAIPLSALCLSSFLTGKWIGESKMRMKWISVAGLFLLAASLVGIAWIGTNPLWLLFVLVGTGGVGIGSALPCMDALITEGICKEQRGTVTSLYSSMRFIGVALGPPLVSIGMVRFPQFLFYGLSALAVLALLYGIYAVKPEKSQASPASTSSGKAAEPELPKGSNPA</sequence>
<dbReference type="PRINTS" id="PR01035">
    <property type="entry name" value="TCRTETA"/>
</dbReference>
<feature type="transmembrane region" description="Helical" evidence="9">
    <location>
        <begin position="74"/>
        <end position="97"/>
    </location>
</feature>
<evidence type="ECO:0000256" key="7">
    <source>
        <dbReference type="ARBA" id="ARBA00023136"/>
    </source>
</evidence>
<feature type="transmembrane region" description="Helical" evidence="9">
    <location>
        <begin position="42"/>
        <end position="62"/>
    </location>
</feature>
<dbReference type="InterPro" id="IPR036259">
    <property type="entry name" value="MFS_trans_sf"/>
</dbReference>
<evidence type="ECO:0000256" key="4">
    <source>
        <dbReference type="ARBA" id="ARBA00022475"/>
    </source>
</evidence>
<dbReference type="EMBL" id="JBBPCC010000006">
    <property type="protein sequence ID" value="MEK8128455.1"/>
    <property type="molecule type" value="Genomic_DNA"/>
</dbReference>
<evidence type="ECO:0000256" key="6">
    <source>
        <dbReference type="ARBA" id="ARBA00022989"/>
    </source>
</evidence>
<feature type="transmembrane region" description="Helical" evidence="9">
    <location>
        <begin position="221"/>
        <end position="243"/>
    </location>
</feature>
<feature type="transmembrane region" description="Helical" evidence="9">
    <location>
        <begin position="289"/>
        <end position="308"/>
    </location>
</feature>
<accession>A0ABU9DHY0</accession>
<evidence type="ECO:0000256" key="2">
    <source>
        <dbReference type="ARBA" id="ARBA00007520"/>
    </source>
</evidence>
<comment type="similarity">
    <text evidence="2">Belongs to the major facilitator superfamily. TCR/Tet family.</text>
</comment>
<name>A0ABU9DHY0_9BACL</name>
<dbReference type="Pfam" id="PF07690">
    <property type="entry name" value="MFS_1"/>
    <property type="match status" value="1"/>
</dbReference>
<evidence type="ECO:0000313" key="12">
    <source>
        <dbReference type="Proteomes" id="UP001469365"/>
    </source>
</evidence>
<feature type="transmembrane region" description="Helical" evidence="9">
    <location>
        <begin position="350"/>
        <end position="373"/>
    </location>
</feature>
<comment type="caution">
    <text evidence="11">The sequence shown here is derived from an EMBL/GenBank/DDBJ whole genome shotgun (WGS) entry which is preliminary data.</text>
</comment>
<organism evidence="11 12">
    <name type="scientific">Paenibacillus filicis</name>
    <dbReference type="NCBI Taxonomy" id="669464"/>
    <lineage>
        <taxon>Bacteria</taxon>
        <taxon>Bacillati</taxon>
        <taxon>Bacillota</taxon>
        <taxon>Bacilli</taxon>
        <taxon>Bacillales</taxon>
        <taxon>Paenibacillaceae</taxon>
        <taxon>Paenibacillus</taxon>
    </lineage>
</organism>
<feature type="region of interest" description="Disordered" evidence="8">
    <location>
        <begin position="404"/>
        <end position="428"/>
    </location>
</feature>
<keyword evidence="6 9" id="KW-1133">Transmembrane helix</keyword>
<feature type="transmembrane region" description="Helical" evidence="9">
    <location>
        <begin position="103"/>
        <end position="126"/>
    </location>
</feature>
<keyword evidence="5 9" id="KW-0812">Transmembrane</keyword>
<dbReference type="PANTHER" id="PTHR43124:SF3">
    <property type="entry name" value="CHLORAMPHENICOL EFFLUX PUMP RV0191"/>
    <property type="match status" value="1"/>
</dbReference>
<feature type="transmembrane region" description="Helical" evidence="9">
    <location>
        <begin position="379"/>
        <end position="399"/>
    </location>
</feature>
<dbReference type="CDD" id="cd17474">
    <property type="entry name" value="MFS_YfmO_like"/>
    <property type="match status" value="1"/>
</dbReference>
<evidence type="ECO:0000256" key="9">
    <source>
        <dbReference type="SAM" id="Phobius"/>
    </source>
</evidence>
<dbReference type="InterPro" id="IPR005829">
    <property type="entry name" value="Sugar_transporter_CS"/>
</dbReference>
<evidence type="ECO:0000259" key="10">
    <source>
        <dbReference type="PROSITE" id="PS50850"/>
    </source>
</evidence>
<dbReference type="SUPFAM" id="SSF103473">
    <property type="entry name" value="MFS general substrate transporter"/>
    <property type="match status" value="1"/>
</dbReference>
<feature type="transmembrane region" description="Helical" evidence="9">
    <location>
        <begin position="314"/>
        <end position="338"/>
    </location>
</feature>
<keyword evidence="4" id="KW-1003">Cell membrane</keyword>
<dbReference type="InterPro" id="IPR020846">
    <property type="entry name" value="MFS_dom"/>
</dbReference>
<evidence type="ECO:0000313" key="11">
    <source>
        <dbReference type="EMBL" id="MEK8128455.1"/>
    </source>
</evidence>
<gene>
    <name evidence="11" type="ORF">WMW72_11115</name>
</gene>
<comment type="subcellular location">
    <subcellularLocation>
        <location evidence="1">Cell membrane</location>
        <topology evidence="1">Multi-pass membrane protein</topology>
    </subcellularLocation>
</comment>
<keyword evidence="7 9" id="KW-0472">Membrane</keyword>
<dbReference type="RefSeq" id="WP_341415536.1">
    <property type="nucleotide sequence ID" value="NZ_JBBPCC010000006.1"/>
</dbReference>
<reference evidence="11 12" key="1">
    <citation type="submission" date="2024-04" db="EMBL/GenBank/DDBJ databases">
        <title>draft genome sequnece of Paenibacillus filicis.</title>
        <authorList>
            <person name="Kim D.-U."/>
        </authorList>
    </citation>
    <scope>NUCLEOTIDE SEQUENCE [LARGE SCALE GENOMIC DNA]</scope>
    <source>
        <strain evidence="11 12">KACC14197</strain>
    </source>
</reference>
<dbReference type="InterPro" id="IPR050189">
    <property type="entry name" value="MFS_Efflux_Transporters"/>
</dbReference>
<evidence type="ECO:0000256" key="1">
    <source>
        <dbReference type="ARBA" id="ARBA00004651"/>
    </source>
</evidence>
<feature type="transmembrane region" description="Helical" evidence="9">
    <location>
        <begin position="164"/>
        <end position="188"/>
    </location>
</feature>
<dbReference type="Proteomes" id="UP001469365">
    <property type="component" value="Unassembled WGS sequence"/>
</dbReference>
<dbReference type="Gene3D" id="1.20.1250.20">
    <property type="entry name" value="MFS general substrate transporter like domains"/>
    <property type="match status" value="1"/>
</dbReference>
<dbReference type="PROSITE" id="PS00216">
    <property type="entry name" value="SUGAR_TRANSPORT_1"/>
    <property type="match status" value="1"/>
</dbReference>
<keyword evidence="3" id="KW-0813">Transport</keyword>
<dbReference type="PANTHER" id="PTHR43124">
    <property type="entry name" value="PURINE EFFLUX PUMP PBUE"/>
    <property type="match status" value="1"/>
</dbReference>
<keyword evidence="12" id="KW-1185">Reference proteome</keyword>
<dbReference type="PROSITE" id="PS50850">
    <property type="entry name" value="MFS"/>
    <property type="match status" value="1"/>
</dbReference>
<feature type="compositionally biased region" description="Polar residues" evidence="8">
    <location>
        <begin position="404"/>
        <end position="414"/>
    </location>
</feature>
<feature type="transmembrane region" description="Helical" evidence="9">
    <location>
        <begin position="255"/>
        <end position="277"/>
    </location>
</feature>
<evidence type="ECO:0000256" key="8">
    <source>
        <dbReference type="SAM" id="MobiDB-lite"/>
    </source>
</evidence>
<protein>
    <submittedName>
        <fullName evidence="11">MFS transporter</fullName>
    </submittedName>
</protein>
<evidence type="ECO:0000256" key="5">
    <source>
        <dbReference type="ARBA" id="ARBA00022692"/>
    </source>
</evidence>
<feature type="transmembrane region" description="Helical" evidence="9">
    <location>
        <begin position="9"/>
        <end position="30"/>
    </location>
</feature>
<evidence type="ECO:0000256" key="3">
    <source>
        <dbReference type="ARBA" id="ARBA00022448"/>
    </source>
</evidence>